<dbReference type="GO" id="GO:0003882">
    <property type="term" value="F:CDP-diacylglycerol-serine O-phosphatidyltransferase activity"/>
    <property type="evidence" value="ECO:0007669"/>
    <property type="project" value="UniProtKB-EC"/>
</dbReference>
<dbReference type="InterPro" id="IPR048254">
    <property type="entry name" value="CDP_ALCOHOL_P_TRANSF_CS"/>
</dbReference>
<evidence type="ECO:0000256" key="6">
    <source>
        <dbReference type="ARBA" id="ARBA00022516"/>
    </source>
</evidence>
<feature type="transmembrane region" description="Helical" evidence="17">
    <location>
        <begin position="118"/>
        <end position="137"/>
    </location>
</feature>
<evidence type="ECO:0000256" key="9">
    <source>
        <dbReference type="ARBA" id="ARBA00022989"/>
    </source>
</evidence>
<dbReference type="InterPro" id="IPR000462">
    <property type="entry name" value="CDP-OH_P_trans"/>
</dbReference>
<sequence length="263" mass="29365">MMDQESEKHLEPDSHMTDDEAPKHRRKAIYLLPNLFTTGALFAGFFAILRAIQGDFEQAAMAVFVAMILDGLDGRVARLTNTQSDFGVQYDSLSDVISFGLAPAVIIFQWSLNGIDDRWGMLGAFVFVAAAAVRLARFNVQVETVDKKYFVGLASPAAAAVLMGMVWFFEEHGIPFQENIGWVWIITVVTGLLMVSSMPYYSFKSVSPQIRVSFLSVPLLILVFVLALKDFPLTLWLIASAYALSAPLWFIARRVQKLRRKSS</sequence>
<dbReference type="Gene3D" id="1.20.120.1760">
    <property type="match status" value="1"/>
</dbReference>
<dbReference type="KEGG" id="hna:Hneap_1899"/>
<keyword evidence="13" id="KW-1208">Phospholipid metabolism</keyword>
<dbReference type="InterPro" id="IPR043130">
    <property type="entry name" value="CDP-OH_PTrfase_TM_dom"/>
</dbReference>
<comment type="subcellular location">
    <subcellularLocation>
        <location evidence="2">Endomembrane system</location>
        <topology evidence="2">Multi-pass membrane protein</topology>
    </subcellularLocation>
</comment>
<evidence type="ECO:0000256" key="8">
    <source>
        <dbReference type="ARBA" id="ARBA00022692"/>
    </source>
</evidence>
<comment type="catalytic activity">
    <reaction evidence="1">
        <text>a CDP-1,2-diacyl-sn-glycerol + L-serine = a 1,2-diacyl-sn-glycero-3-phospho-L-serine + CMP + H(+)</text>
        <dbReference type="Rhea" id="RHEA:16913"/>
        <dbReference type="ChEBI" id="CHEBI:15378"/>
        <dbReference type="ChEBI" id="CHEBI:33384"/>
        <dbReference type="ChEBI" id="CHEBI:57262"/>
        <dbReference type="ChEBI" id="CHEBI:58332"/>
        <dbReference type="ChEBI" id="CHEBI:60377"/>
        <dbReference type="EC" id="2.7.8.8"/>
    </reaction>
</comment>
<evidence type="ECO:0000256" key="1">
    <source>
        <dbReference type="ARBA" id="ARBA00000287"/>
    </source>
</evidence>
<evidence type="ECO:0000256" key="11">
    <source>
        <dbReference type="ARBA" id="ARBA00023136"/>
    </source>
</evidence>
<proteinExistence type="inferred from homology"/>
<dbReference type="AlphaFoldDB" id="D0L1Z8"/>
<evidence type="ECO:0000256" key="15">
    <source>
        <dbReference type="RuleBase" id="RU003750"/>
    </source>
</evidence>
<reference evidence="18 19" key="1">
    <citation type="submission" date="2009-10" db="EMBL/GenBank/DDBJ databases">
        <title>Complete sequence of Halothiobacillus neapolitanus c2.</title>
        <authorList>
            <consortium name="US DOE Joint Genome Institute"/>
            <person name="Lucas S."/>
            <person name="Copeland A."/>
            <person name="Lapidus A."/>
            <person name="Glavina del Rio T."/>
            <person name="Tice H."/>
            <person name="Bruce D."/>
            <person name="Goodwin L."/>
            <person name="Pitluck S."/>
            <person name="Davenport K."/>
            <person name="Brettin T."/>
            <person name="Detter J.C."/>
            <person name="Han C."/>
            <person name="Tapia R."/>
            <person name="Larimer F."/>
            <person name="Land M."/>
            <person name="Hauser L."/>
            <person name="Kyrpides N."/>
            <person name="Mikhailova N."/>
            <person name="Kerfeld C."/>
            <person name="Cannon G."/>
            <person name="Heinhort S."/>
        </authorList>
    </citation>
    <scope>NUCLEOTIDE SEQUENCE [LARGE SCALE GENOMIC DNA]</scope>
    <source>
        <strain evidence="19">ATCC 23641 / c2</strain>
    </source>
</reference>
<dbReference type="PROSITE" id="PS00379">
    <property type="entry name" value="CDP_ALCOHOL_P_TRANSF"/>
    <property type="match status" value="1"/>
</dbReference>
<evidence type="ECO:0000256" key="5">
    <source>
        <dbReference type="ARBA" id="ARBA00017171"/>
    </source>
</evidence>
<protein>
    <recommendedName>
        <fullName evidence="5">CDP-diacylglycerol--serine O-phosphatidyltransferase</fullName>
        <ecNumber evidence="4">2.7.8.8</ecNumber>
    </recommendedName>
    <alternativeName>
        <fullName evidence="14">Phosphatidylserine synthase</fullName>
    </alternativeName>
</protein>
<dbReference type="eggNOG" id="COG1183">
    <property type="taxonomic scope" value="Bacteria"/>
</dbReference>
<evidence type="ECO:0000313" key="19">
    <source>
        <dbReference type="Proteomes" id="UP000009102"/>
    </source>
</evidence>
<keyword evidence="6" id="KW-0444">Lipid biosynthesis</keyword>
<dbReference type="EC" id="2.7.8.8" evidence="4"/>
<feature type="region of interest" description="Disordered" evidence="16">
    <location>
        <begin position="1"/>
        <end position="21"/>
    </location>
</feature>
<evidence type="ECO:0000256" key="16">
    <source>
        <dbReference type="SAM" id="MobiDB-lite"/>
    </source>
</evidence>
<keyword evidence="11 17" id="KW-0472">Membrane</keyword>
<dbReference type="GO" id="GO:0016020">
    <property type="term" value="C:membrane"/>
    <property type="evidence" value="ECO:0007669"/>
    <property type="project" value="InterPro"/>
</dbReference>
<evidence type="ECO:0000256" key="7">
    <source>
        <dbReference type="ARBA" id="ARBA00022679"/>
    </source>
</evidence>
<keyword evidence="7 15" id="KW-0808">Transferase</keyword>
<dbReference type="GO" id="GO:0012505">
    <property type="term" value="C:endomembrane system"/>
    <property type="evidence" value="ECO:0007669"/>
    <property type="project" value="UniProtKB-SubCell"/>
</dbReference>
<organism evidence="18 19">
    <name type="scientific">Halothiobacillus neapolitanus (strain ATCC 23641 / DSM 15147 / CIP 104769 / NCIMB 8539 / c2)</name>
    <name type="common">Thiobacillus neapolitanus</name>
    <dbReference type="NCBI Taxonomy" id="555778"/>
    <lineage>
        <taxon>Bacteria</taxon>
        <taxon>Pseudomonadati</taxon>
        <taxon>Pseudomonadota</taxon>
        <taxon>Gammaproteobacteria</taxon>
        <taxon>Chromatiales</taxon>
        <taxon>Halothiobacillaceae</taxon>
        <taxon>Halothiobacillus</taxon>
    </lineage>
</organism>
<feature type="transmembrane region" description="Helical" evidence="17">
    <location>
        <begin position="234"/>
        <end position="252"/>
    </location>
</feature>
<accession>D0L1Z8</accession>
<dbReference type="RefSeq" id="WP_012824754.1">
    <property type="nucleotide sequence ID" value="NC_013422.1"/>
</dbReference>
<evidence type="ECO:0000256" key="13">
    <source>
        <dbReference type="ARBA" id="ARBA00023264"/>
    </source>
</evidence>
<evidence type="ECO:0000256" key="3">
    <source>
        <dbReference type="ARBA" id="ARBA00010441"/>
    </source>
</evidence>
<dbReference type="GO" id="GO:0008654">
    <property type="term" value="P:phospholipid biosynthetic process"/>
    <property type="evidence" value="ECO:0007669"/>
    <property type="project" value="UniProtKB-KW"/>
</dbReference>
<evidence type="ECO:0000256" key="2">
    <source>
        <dbReference type="ARBA" id="ARBA00004127"/>
    </source>
</evidence>
<dbReference type="EMBL" id="CP001801">
    <property type="protein sequence ID" value="ACX96721.1"/>
    <property type="molecule type" value="Genomic_DNA"/>
</dbReference>
<dbReference type="HOGENOM" id="CLU_049944_2_0_6"/>
<evidence type="ECO:0000256" key="17">
    <source>
        <dbReference type="SAM" id="Phobius"/>
    </source>
</evidence>
<dbReference type="STRING" id="555778.Hneap_1899"/>
<evidence type="ECO:0000256" key="12">
    <source>
        <dbReference type="ARBA" id="ARBA00023209"/>
    </source>
</evidence>
<dbReference type="PANTHER" id="PTHR14269">
    <property type="entry name" value="CDP-DIACYLGLYCEROL--GLYCEROL-3-PHOSPHATE 3-PHOSPHATIDYLTRANSFERASE-RELATED"/>
    <property type="match status" value="1"/>
</dbReference>
<evidence type="ECO:0000256" key="14">
    <source>
        <dbReference type="ARBA" id="ARBA00032361"/>
    </source>
</evidence>
<dbReference type="NCBIfam" id="TIGR00473">
    <property type="entry name" value="pssA"/>
    <property type="match status" value="1"/>
</dbReference>
<feature type="transmembrane region" description="Helical" evidence="17">
    <location>
        <begin position="181"/>
        <end position="203"/>
    </location>
</feature>
<dbReference type="InterPro" id="IPR050324">
    <property type="entry name" value="CDP-alcohol_PTase-I"/>
</dbReference>
<evidence type="ECO:0000313" key="18">
    <source>
        <dbReference type="EMBL" id="ACX96721.1"/>
    </source>
</evidence>
<feature type="transmembrane region" description="Helical" evidence="17">
    <location>
        <begin position="28"/>
        <end position="49"/>
    </location>
</feature>
<feature type="transmembrane region" description="Helical" evidence="17">
    <location>
        <begin position="210"/>
        <end position="228"/>
    </location>
</feature>
<keyword evidence="12" id="KW-0594">Phospholipid biosynthesis</keyword>
<keyword evidence="19" id="KW-1185">Reference proteome</keyword>
<feature type="transmembrane region" description="Helical" evidence="17">
    <location>
        <begin position="149"/>
        <end position="169"/>
    </location>
</feature>
<dbReference type="PANTHER" id="PTHR14269:SF61">
    <property type="entry name" value="CDP-DIACYLGLYCEROL--SERINE O-PHOSPHATIDYLTRANSFERASE"/>
    <property type="match status" value="1"/>
</dbReference>
<keyword evidence="10" id="KW-0443">Lipid metabolism</keyword>
<dbReference type="InterPro" id="IPR004533">
    <property type="entry name" value="CDP-diaglyc--ser_O-PTrfase"/>
</dbReference>
<evidence type="ECO:0000256" key="10">
    <source>
        <dbReference type="ARBA" id="ARBA00023098"/>
    </source>
</evidence>
<dbReference type="Pfam" id="PF01066">
    <property type="entry name" value="CDP-OH_P_transf"/>
    <property type="match status" value="1"/>
</dbReference>
<dbReference type="Proteomes" id="UP000009102">
    <property type="component" value="Chromosome"/>
</dbReference>
<gene>
    <name evidence="18" type="ordered locus">Hneap_1899</name>
</gene>
<keyword evidence="9 17" id="KW-1133">Transmembrane helix</keyword>
<keyword evidence="8 17" id="KW-0812">Transmembrane</keyword>
<evidence type="ECO:0000256" key="4">
    <source>
        <dbReference type="ARBA" id="ARBA00013174"/>
    </source>
</evidence>
<name>D0L1Z8_HALNC</name>
<comment type="similarity">
    <text evidence="3 15">Belongs to the CDP-alcohol phosphatidyltransferase class-I family.</text>
</comment>